<dbReference type="GO" id="GO:0016787">
    <property type="term" value="F:hydrolase activity"/>
    <property type="evidence" value="ECO:0007669"/>
    <property type="project" value="UniProtKB-KW"/>
</dbReference>
<dbReference type="Gene3D" id="1.20.1440.30">
    <property type="entry name" value="Biosynthetic Protein domain"/>
    <property type="match status" value="1"/>
</dbReference>
<dbReference type="Pfam" id="PF05139">
    <property type="entry name" value="Erythro_esteras"/>
    <property type="match status" value="1"/>
</dbReference>
<dbReference type="GO" id="GO:0046677">
    <property type="term" value="P:response to antibiotic"/>
    <property type="evidence" value="ECO:0007669"/>
    <property type="project" value="InterPro"/>
</dbReference>
<dbReference type="PANTHER" id="PTHR31299:SF0">
    <property type="entry name" value="ESTERASE, PUTATIVE (AFU_ORTHOLOGUE AFUA_1G05850)-RELATED"/>
    <property type="match status" value="1"/>
</dbReference>
<evidence type="ECO:0000313" key="2">
    <source>
        <dbReference type="Proteomes" id="UP000239089"/>
    </source>
</evidence>
<proteinExistence type="predicted"/>
<keyword evidence="1" id="KW-0378">Hydrolase</keyword>
<dbReference type="PANTHER" id="PTHR31299">
    <property type="entry name" value="ESTERASE, PUTATIVE (AFU_ORTHOLOGUE AFUA_1G05850)-RELATED"/>
    <property type="match status" value="1"/>
</dbReference>
<dbReference type="OrthoDB" id="9810066at2"/>
<accession>A0A2S6NEX3</accession>
<dbReference type="EMBL" id="NHSJ01000027">
    <property type="protein sequence ID" value="PPQ33171.1"/>
    <property type="molecule type" value="Genomic_DNA"/>
</dbReference>
<dbReference type="Gene3D" id="3.40.1660.10">
    <property type="entry name" value="EreA-like (biosynthetic domain)"/>
    <property type="match status" value="1"/>
</dbReference>
<name>A0A2S6NEX3_9HYPH</name>
<reference evidence="1 2" key="1">
    <citation type="journal article" date="2018" name="Arch. Microbiol.">
        <title>New insights into the metabolic potential of the phototrophic purple bacterium Rhodopila globiformis DSM 161(T) from its draft genome sequence and evidence for a vanadium-dependent nitrogenase.</title>
        <authorList>
            <person name="Imhoff J.F."/>
            <person name="Rahn T."/>
            <person name="Kunzel S."/>
            <person name="Neulinger S.C."/>
        </authorList>
    </citation>
    <scope>NUCLEOTIDE SEQUENCE [LARGE SCALE GENOMIC DNA]</scope>
    <source>
        <strain evidence="1 2">DSM 16996</strain>
    </source>
</reference>
<gene>
    <name evidence="1" type="ORF">CCR94_02760</name>
</gene>
<dbReference type="RefSeq" id="WP_104506354.1">
    <property type="nucleotide sequence ID" value="NZ_JACIGC010000029.1"/>
</dbReference>
<comment type="caution">
    <text evidence="1">The sequence shown here is derived from an EMBL/GenBank/DDBJ whole genome shotgun (WGS) entry which is preliminary data.</text>
</comment>
<organism evidence="1 2">
    <name type="scientific">Rhodoblastus sphagnicola</name>
    <dbReference type="NCBI Taxonomy" id="333368"/>
    <lineage>
        <taxon>Bacteria</taxon>
        <taxon>Pseudomonadati</taxon>
        <taxon>Pseudomonadota</taxon>
        <taxon>Alphaproteobacteria</taxon>
        <taxon>Hyphomicrobiales</taxon>
        <taxon>Rhodoblastaceae</taxon>
        <taxon>Rhodoblastus</taxon>
    </lineage>
</organism>
<dbReference type="InterPro" id="IPR052036">
    <property type="entry name" value="Hydrolase/PRTase-associated"/>
</dbReference>
<dbReference type="InterPro" id="IPR007815">
    <property type="entry name" value="Emycin_Estase"/>
</dbReference>
<dbReference type="InterPro" id="IPR014622">
    <property type="entry name" value="UCP036794_erythomycin"/>
</dbReference>
<sequence length="438" mass="49592">MSSLTTSPIIELSRRLGDKARPLPDLHRPEAFAAHFDVFADAKIVLLGEASHGAAEFYTARAAITQRLVERHGFRILALEADWPDAAELDRFIRQHGVWGERSAFTHFPRWMWRNMEFAHFLKTMRRWNEARSPHDRLELRGLDVYSLHRSRDEVLTYLDRVDPQEAVAARRRYSFLTPFLDAPQAYGAQAQATGRNCEDAVVAQLVALLEQRMAYTAKEGGEKFFDAEQNARVIRAAEGYYRAMYRGARESWNLRDSHMFETLARVLEQRGPDAKAIVWAHNSHIGDASATAMGESGEFNIGQLCRARFGDQAALIGFSTDRGCVMAADEWGAPPRVKTVLPSRPDSWERVFRDAGHARSLTNWRADPALASDLSQRRLERAIGVIYRPESERQSHYFEAHLSRQFDAMVWFEETSAVTPLAGAPAEGAPDVYPFGL</sequence>
<dbReference type="PIRSF" id="PIRSF036794">
    <property type="entry name" value="UCP_erythr_ester"/>
    <property type="match status" value="1"/>
</dbReference>
<dbReference type="AlphaFoldDB" id="A0A2S6NEX3"/>
<dbReference type="SUPFAM" id="SSF159501">
    <property type="entry name" value="EreA/ChaN-like"/>
    <property type="match status" value="1"/>
</dbReference>
<protein>
    <submittedName>
        <fullName evidence="1">Carboxylic ester hydrolase</fullName>
    </submittedName>
</protein>
<dbReference type="CDD" id="cd14728">
    <property type="entry name" value="Ere-like"/>
    <property type="match status" value="1"/>
</dbReference>
<dbReference type="Proteomes" id="UP000239089">
    <property type="component" value="Unassembled WGS sequence"/>
</dbReference>
<dbReference type="Gene3D" id="3.30.1870.10">
    <property type="entry name" value="EreA-like, domain 2"/>
    <property type="match status" value="1"/>
</dbReference>
<evidence type="ECO:0000313" key="1">
    <source>
        <dbReference type="EMBL" id="PPQ33171.1"/>
    </source>
</evidence>
<keyword evidence="2" id="KW-1185">Reference proteome</keyword>